<name>A0A4C1TAM9_EUMVA</name>
<dbReference type="Proteomes" id="UP000299102">
    <property type="component" value="Unassembled WGS sequence"/>
</dbReference>
<evidence type="ECO:0000313" key="1">
    <source>
        <dbReference type="EMBL" id="GBP11204.1"/>
    </source>
</evidence>
<evidence type="ECO:0000313" key="2">
    <source>
        <dbReference type="Proteomes" id="UP000299102"/>
    </source>
</evidence>
<accession>A0A4C1TAM9</accession>
<dbReference type="EMBL" id="BGZK01000045">
    <property type="protein sequence ID" value="GBP11204.1"/>
    <property type="molecule type" value="Genomic_DNA"/>
</dbReference>
<gene>
    <name evidence="1" type="ORF">EVAR_6027_1</name>
</gene>
<dbReference type="AlphaFoldDB" id="A0A4C1TAM9"/>
<sequence length="113" mass="12577">MEVIAEYLAVQFSPSPSATSLLLEDYYAQVEERVHKLMATSLPLPGDLFLSPAALHGVVLRLPKKKAPGPDDISALRHLSKRAIVDGLYHPLNTLFIGTECSTHIWTQMHIWT</sequence>
<protein>
    <submittedName>
        <fullName evidence="1">Uncharacterized protein</fullName>
    </submittedName>
</protein>
<dbReference type="OrthoDB" id="412981at2759"/>
<organism evidence="1 2">
    <name type="scientific">Eumeta variegata</name>
    <name type="common">Bagworm moth</name>
    <name type="synonym">Eumeta japonica</name>
    <dbReference type="NCBI Taxonomy" id="151549"/>
    <lineage>
        <taxon>Eukaryota</taxon>
        <taxon>Metazoa</taxon>
        <taxon>Ecdysozoa</taxon>
        <taxon>Arthropoda</taxon>
        <taxon>Hexapoda</taxon>
        <taxon>Insecta</taxon>
        <taxon>Pterygota</taxon>
        <taxon>Neoptera</taxon>
        <taxon>Endopterygota</taxon>
        <taxon>Lepidoptera</taxon>
        <taxon>Glossata</taxon>
        <taxon>Ditrysia</taxon>
        <taxon>Tineoidea</taxon>
        <taxon>Psychidae</taxon>
        <taxon>Oiketicinae</taxon>
        <taxon>Eumeta</taxon>
    </lineage>
</organism>
<proteinExistence type="predicted"/>
<comment type="caution">
    <text evidence="1">The sequence shown here is derived from an EMBL/GenBank/DDBJ whole genome shotgun (WGS) entry which is preliminary data.</text>
</comment>
<keyword evidence="2" id="KW-1185">Reference proteome</keyword>
<reference evidence="1 2" key="1">
    <citation type="journal article" date="2019" name="Commun. Biol.">
        <title>The bagworm genome reveals a unique fibroin gene that provides high tensile strength.</title>
        <authorList>
            <person name="Kono N."/>
            <person name="Nakamura H."/>
            <person name="Ohtoshi R."/>
            <person name="Tomita M."/>
            <person name="Numata K."/>
            <person name="Arakawa K."/>
        </authorList>
    </citation>
    <scope>NUCLEOTIDE SEQUENCE [LARGE SCALE GENOMIC DNA]</scope>
</reference>